<keyword evidence="5" id="KW-1185">Reference proteome</keyword>
<feature type="region of interest" description="Disordered" evidence="1">
    <location>
        <begin position="55"/>
        <end position="93"/>
    </location>
</feature>
<dbReference type="InterPro" id="IPR047773">
    <property type="entry name" value="YHYH_dom_bact"/>
</dbReference>
<keyword evidence="2" id="KW-0732">Signal</keyword>
<reference evidence="4" key="1">
    <citation type="submission" date="2021-03" db="EMBL/GenBank/DDBJ databases">
        <title>Antimicrobial resistance genes in bacteria isolated from Japanese honey, and their potential for conferring macrolide and lincosamide resistance in the American foulbrood pathogen Paenibacillus larvae.</title>
        <authorList>
            <person name="Okamoto M."/>
            <person name="Kumagai M."/>
            <person name="Kanamori H."/>
            <person name="Takamatsu D."/>
        </authorList>
    </citation>
    <scope>NUCLEOTIDE SEQUENCE</scope>
    <source>
        <strain evidence="4">J2TS6</strain>
    </source>
</reference>
<feature type="compositionally biased region" description="Low complexity" evidence="1">
    <location>
        <begin position="55"/>
        <end position="78"/>
    </location>
</feature>
<feature type="domain" description="Copper amine oxidase-like N-terminal" evidence="3">
    <location>
        <begin position="99"/>
        <end position="204"/>
    </location>
</feature>
<sequence>MKKRLLTSSFALLFLFSSTVATAHPGRTDANGGHTCWTNCSRWGLEYGEYHYHNGGHSSSGSKKSSSGSSSKSSRSNSQTSQPKPAPKPSYQKSSIKVFVNGNRVEFANAPLIYENTNLVPLRDLVQALGAGLSYDQSTGTIGVTKGSYKVTLTVGSNIVFYNGTSETASAAPKIINGVTYVPLQVIVKGLGAGMAIDSADHSFKITIK</sequence>
<dbReference type="NCBIfam" id="NF033223">
    <property type="entry name" value="YHYH_alt"/>
    <property type="match status" value="1"/>
</dbReference>
<evidence type="ECO:0000259" key="3">
    <source>
        <dbReference type="Pfam" id="PF07833"/>
    </source>
</evidence>
<dbReference type="RefSeq" id="WP_160044372.1">
    <property type="nucleotide sequence ID" value="NZ_BORQ01000002.1"/>
</dbReference>
<feature type="signal peptide" evidence="2">
    <location>
        <begin position="1"/>
        <end position="23"/>
    </location>
</feature>
<organism evidence="4 5">
    <name type="scientific">Paenibacillus albilobatus</name>
    <dbReference type="NCBI Taxonomy" id="2716884"/>
    <lineage>
        <taxon>Bacteria</taxon>
        <taxon>Bacillati</taxon>
        <taxon>Bacillota</taxon>
        <taxon>Bacilli</taxon>
        <taxon>Bacillales</taxon>
        <taxon>Paenibacillaceae</taxon>
        <taxon>Paenibacillus</taxon>
    </lineage>
</organism>
<dbReference type="Proteomes" id="UP000679779">
    <property type="component" value="Unassembled WGS sequence"/>
</dbReference>
<name>A0A919XGR0_9BACL</name>
<evidence type="ECO:0000256" key="1">
    <source>
        <dbReference type="SAM" id="MobiDB-lite"/>
    </source>
</evidence>
<dbReference type="EMBL" id="BORQ01000002">
    <property type="protein sequence ID" value="GIO31088.1"/>
    <property type="molecule type" value="Genomic_DNA"/>
</dbReference>
<dbReference type="AlphaFoldDB" id="A0A919XGR0"/>
<evidence type="ECO:0000313" key="4">
    <source>
        <dbReference type="EMBL" id="GIO31088.1"/>
    </source>
</evidence>
<dbReference type="Gene3D" id="3.30.457.10">
    <property type="entry name" value="Copper amine oxidase-like, N-terminal domain"/>
    <property type="match status" value="1"/>
</dbReference>
<dbReference type="InterPro" id="IPR036582">
    <property type="entry name" value="Mao_N_sf"/>
</dbReference>
<gene>
    <name evidence="4" type="ORF">J2TS6_22290</name>
</gene>
<comment type="caution">
    <text evidence="4">The sequence shown here is derived from an EMBL/GenBank/DDBJ whole genome shotgun (WGS) entry which is preliminary data.</text>
</comment>
<evidence type="ECO:0000313" key="5">
    <source>
        <dbReference type="Proteomes" id="UP000679779"/>
    </source>
</evidence>
<accession>A0A919XGR0</accession>
<proteinExistence type="predicted"/>
<dbReference type="SUPFAM" id="SSF55383">
    <property type="entry name" value="Copper amine oxidase, domain N"/>
    <property type="match status" value="1"/>
</dbReference>
<dbReference type="Pfam" id="PF07833">
    <property type="entry name" value="Cu_amine_oxidN1"/>
    <property type="match status" value="1"/>
</dbReference>
<feature type="chain" id="PRO_5036941618" description="Copper amine oxidase-like N-terminal domain-containing protein" evidence="2">
    <location>
        <begin position="24"/>
        <end position="209"/>
    </location>
</feature>
<protein>
    <recommendedName>
        <fullName evidence="3">Copper amine oxidase-like N-terminal domain-containing protein</fullName>
    </recommendedName>
</protein>
<evidence type="ECO:0000256" key="2">
    <source>
        <dbReference type="SAM" id="SignalP"/>
    </source>
</evidence>
<dbReference type="InterPro" id="IPR012854">
    <property type="entry name" value="Cu_amine_oxidase-like_N"/>
</dbReference>